<organism evidence="16 17">
    <name type="scientific">Rhizobium multihospitium</name>
    <dbReference type="NCBI Taxonomy" id="410764"/>
    <lineage>
        <taxon>Bacteria</taxon>
        <taxon>Pseudomonadati</taxon>
        <taxon>Pseudomonadota</taxon>
        <taxon>Alphaproteobacteria</taxon>
        <taxon>Hyphomicrobiales</taxon>
        <taxon>Rhizobiaceae</taxon>
        <taxon>Rhizobium/Agrobacterium group</taxon>
        <taxon>Rhizobium</taxon>
    </lineage>
</organism>
<evidence type="ECO:0000256" key="3">
    <source>
        <dbReference type="ARBA" id="ARBA00008034"/>
    </source>
</evidence>
<evidence type="ECO:0000256" key="10">
    <source>
        <dbReference type="ARBA" id="ARBA00022989"/>
    </source>
</evidence>
<dbReference type="EMBL" id="FMAG01000007">
    <property type="protein sequence ID" value="SCB43096.1"/>
    <property type="molecule type" value="Genomic_DNA"/>
</dbReference>
<gene>
    <name evidence="16" type="ORF">GA0061103_6204</name>
</gene>
<dbReference type="InterPro" id="IPR037294">
    <property type="entry name" value="ABC_BtuC-like"/>
</dbReference>
<protein>
    <recommendedName>
        <fullName evidence="13">High-affinity zinc uptake system membrane protein ZnuB</fullName>
    </recommendedName>
</protein>
<dbReference type="GO" id="GO:0006829">
    <property type="term" value="P:zinc ion transport"/>
    <property type="evidence" value="ECO:0007669"/>
    <property type="project" value="UniProtKB-KW"/>
</dbReference>
<evidence type="ECO:0000256" key="8">
    <source>
        <dbReference type="ARBA" id="ARBA00022833"/>
    </source>
</evidence>
<dbReference type="GO" id="GO:0043190">
    <property type="term" value="C:ATP-binding cassette (ABC) transporter complex"/>
    <property type="evidence" value="ECO:0007669"/>
    <property type="project" value="InterPro"/>
</dbReference>
<dbReference type="AlphaFoldDB" id="A0A1C3WTB0"/>
<dbReference type="Pfam" id="PF00950">
    <property type="entry name" value="ABC-3"/>
    <property type="match status" value="1"/>
</dbReference>
<evidence type="ECO:0000313" key="17">
    <source>
        <dbReference type="Proteomes" id="UP000199101"/>
    </source>
</evidence>
<evidence type="ECO:0000256" key="15">
    <source>
        <dbReference type="SAM" id="Phobius"/>
    </source>
</evidence>
<dbReference type="PANTHER" id="PTHR30477:SF23">
    <property type="entry name" value="HIGH-AFFINITY ZINC UPTAKE SYSTEM MEMBRANE PROTEIN ZNUB"/>
    <property type="match status" value="1"/>
</dbReference>
<evidence type="ECO:0000256" key="4">
    <source>
        <dbReference type="ARBA" id="ARBA00022448"/>
    </source>
</evidence>
<comment type="subcellular location">
    <subcellularLocation>
        <location evidence="2">Cell inner membrane</location>
        <topology evidence="2">Multi-pass membrane protein</topology>
    </subcellularLocation>
    <subcellularLocation>
        <location evidence="14">Cell membrane</location>
        <topology evidence="14">Multi-pass membrane protein</topology>
    </subcellularLocation>
</comment>
<dbReference type="NCBIfam" id="NF007089">
    <property type="entry name" value="PRK09543.1"/>
    <property type="match status" value="1"/>
</dbReference>
<evidence type="ECO:0000256" key="1">
    <source>
        <dbReference type="ARBA" id="ARBA00002313"/>
    </source>
</evidence>
<evidence type="ECO:0000256" key="11">
    <source>
        <dbReference type="ARBA" id="ARBA00023065"/>
    </source>
</evidence>
<evidence type="ECO:0000256" key="6">
    <source>
        <dbReference type="ARBA" id="ARBA00022519"/>
    </source>
</evidence>
<keyword evidence="12 15" id="KW-0472">Membrane</keyword>
<comment type="function">
    <text evidence="1">Involved in the high-affinity zinc uptake transport system.</text>
</comment>
<evidence type="ECO:0000256" key="12">
    <source>
        <dbReference type="ARBA" id="ARBA00023136"/>
    </source>
</evidence>
<evidence type="ECO:0000313" key="16">
    <source>
        <dbReference type="EMBL" id="SCB43096.1"/>
    </source>
</evidence>
<dbReference type="FunFam" id="1.10.3470.10:FF:000002">
    <property type="entry name" value="Zinc ABC transporter permease subunit ZnuB"/>
    <property type="match status" value="1"/>
</dbReference>
<evidence type="ECO:0000256" key="5">
    <source>
        <dbReference type="ARBA" id="ARBA00022475"/>
    </source>
</evidence>
<dbReference type="Proteomes" id="UP000199101">
    <property type="component" value="Unassembled WGS sequence"/>
</dbReference>
<keyword evidence="5" id="KW-1003">Cell membrane</keyword>
<dbReference type="STRING" id="410764.GA0061103_6204"/>
<keyword evidence="7 14" id="KW-0812">Transmembrane</keyword>
<keyword evidence="4 14" id="KW-0813">Transport</keyword>
<feature type="transmembrane region" description="Helical" evidence="15">
    <location>
        <begin position="257"/>
        <end position="277"/>
    </location>
</feature>
<keyword evidence="9" id="KW-0864">Zinc transport</keyword>
<dbReference type="GO" id="GO:0055085">
    <property type="term" value="P:transmembrane transport"/>
    <property type="evidence" value="ECO:0007669"/>
    <property type="project" value="InterPro"/>
</dbReference>
<dbReference type="PANTHER" id="PTHR30477">
    <property type="entry name" value="ABC-TRANSPORTER METAL-BINDING PROTEIN"/>
    <property type="match status" value="1"/>
</dbReference>
<keyword evidence="10 15" id="KW-1133">Transmembrane helix</keyword>
<evidence type="ECO:0000256" key="9">
    <source>
        <dbReference type="ARBA" id="ARBA00022906"/>
    </source>
</evidence>
<feature type="transmembrane region" description="Helical" evidence="15">
    <location>
        <begin position="58"/>
        <end position="91"/>
    </location>
</feature>
<comment type="similarity">
    <text evidence="3 14">Belongs to the ABC-3 integral membrane protein family.</text>
</comment>
<dbReference type="Gene3D" id="1.10.3470.10">
    <property type="entry name" value="ABC transporter involved in vitamin B12 uptake, BtuC"/>
    <property type="match status" value="1"/>
</dbReference>
<accession>A0A1C3WTB0</accession>
<reference evidence="17" key="1">
    <citation type="submission" date="2016-08" db="EMBL/GenBank/DDBJ databases">
        <authorList>
            <person name="Varghese N."/>
            <person name="Submissions Spin"/>
        </authorList>
    </citation>
    <scope>NUCLEOTIDE SEQUENCE [LARGE SCALE GENOMIC DNA]</scope>
    <source>
        <strain evidence="17">HAMBI 2975</strain>
    </source>
</reference>
<dbReference type="SUPFAM" id="SSF81345">
    <property type="entry name" value="ABC transporter involved in vitamin B12 uptake, BtuC"/>
    <property type="match status" value="1"/>
</dbReference>
<keyword evidence="6" id="KW-0997">Cell inner membrane</keyword>
<dbReference type="GO" id="GO:0010043">
    <property type="term" value="P:response to zinc ion"/>
    <property type="evidence" value="ECO:0007669"/>
    <property type="project" value="TreeGrafter"/>
</dbReference>
<keyword evidence="8" id="KW-0862">Zinc</keyword>
<sequence>MTTMIIITAMTMPRESAMFDDFFLRAVVAGVGLALTTGPLGCFIIWRRMAYFGDTISHSALLGVALSLLFQLNLTLSVFAVAALVSILLLFLQRRQALSADALLGILSHATLAIGLVIVAFMSWVRIDLIAFLFGDILAVSQSDIAVIWGGGILVLAAIAWLWRPLLASTVNPELAEAEGLRPERARLLFMLLMAVVIAIAMKIVGILLITALLIIPAATARRFAATPETMAIFASLLGAIAVVGGLFGSLRYDTPSGPSIVVAALVLFIISLLPLVRRSGTPAAQQRGQSS</sequence>
<name>A0A1C3WTB0_9HYPH</name>
<evidence type="ECO:0000256" key="13">
    <source>
        <dbReference type="ARBA" id="ARBA00040080"/>
    </source>
</evidence>
<dbReference type="InterPro" id="IPR001626">
    <property type="entry name" value="ABC_TroCD"/>
</dbReference>
<evidence type="ECO:0000256" key="2">
    <source>
        <dbReference type="ARBA" id="ARBA00004429"/>
    </source>
</evidence>
<feature type="transmembrane region" description="Helical" evidence="15">
    <location>
        <begin position="188"/>
        <end position="219"/>
    </location>
</feature>
<feature type="transmembrane region" description="Helical" evidence="15">
    <location>
        <begin position="22"/>
        <end position="46"/>
    </location>
</feature>
<evidence type="ECO:0000256" key="7">
    <source>
        <dbReference type="ARBA" id="ARBA00022692"/>
    </source>
</evidence>
<feature type="transmembrane region" description="Helical" evidence="15">
    <location>
        <begin position="231"/>
        <end position="251"/>
    </location>
</feature>
<dbReference type="CDD" id="cd06550">
    <property type="entry name" value="TM_ABC_iron-siderophores_like"/>
    <property type="match status" value="1"/>
</dbReference>
<proteinExistence type="inferred from homology"/>
<feature type="transmembrane region" description="Helical" evidence="15">
    <location>
        <begin position="145"/>
        <end position="163"/>
    </location>
</feature>
<feature type="transmembrane region" description="Helical" evidence="15">
    <location>
        <begin position="103"/>
        <end position="125"/>
    </location>
</feature>
<keyword evidence="11" id="KW-0406">Ion transport</keyword>
<keyword evidence="17" id="KW-1185">Reference proteome</keyword>
<evidence type="ECO:0000256" key="14">
    <source>
        <dbReference type="RuleBase" id="RU003943"/>
    </source>
</evidence>